<dbReference type="AlphaFoldDB" id="A0A2T8IA82"/>
<dbReference type="Proteomes" id="UP000243499">
    <property type="component" value="Chromosome 8"/>
</dbReference>
<gene>
    <name evidence="1" type="ORF">PAHAL_8G253100</name>
</gene>
<dbReference type="EMBL" id="CM008053">
    <property type="protein sequence ID" value="PVH34574.1"/>
    <property type="molecule type" value="Genomic_DNA"/>
</dbReference>
<dbReference type="Gramene" id="PVH34574">
    <property type="protein sequence ID" value="PVH34574"/>
    <property type="gene ID" value="PAHAL_8G253100"/>
</dbReference>
<reference evidence="1" key="1">
    <citation type="submission" date="2018-04" db="EMBL/GenBank/DDBJ databases">
        <title>WGS assembly of Panicum hallii.</title>
        <authorList>
            <person name="Lovell J."/>
            <person name="Jenkins J."/>
            <person name="Lowry D."/>
            <person name="Mamidi S."/>
            <person name="Sreedasyam A."/>
            <person name="Weng X."/>
            <person name="Barry K."/>
            <person name="Bonette J."/>
            <person name="Campitelli B."/>
            <person name="Daum C."/>
            <person name="Gordon S."/>
            <person name="Gould B."/>
            <person name="Lipzen A."/>
            <person name="Macqueen A."/>
            <person name="Palacio-Mejia J."/>
            <person name="Plott C."/>
            <person name="Shakirov E."/>
            <person name="Shu S."/>
            <person name="Yoshinaga Y."/>
            <person name="Zane M."/>
            <person name="Rokhsar D."/>
            <person name="Grimwood J."/>
            <person name="Schmutz J."/>
            <person name="Juenger T."/>
        </authorList>
    </citation>
    <scope>NUCLEOTIDE SEQUENCE [LARGE SCALE GENOMIC DNA]</scope>
    <source>
        <strain evidence="1">FIL2</strain>
    </source>
</reference>
<evidence type="ECO:0000313" key="1">
    <source>
        <dbReference type="EMBL" id="PVH34574.1"/>
    </source>
</evidence>
<proteinExistence type="predicted"/>
<name>A0A2T8IA82_9POAL</name>
<protein>
    <submittedName>
        <fullName evidence="1">Uncharacterized protein</fullName>
    </submittedName>
</protein>
<accession>A0A2T8IA82</accession>
<sequence>MENVPIQNIKKYMLLQLGTVINSQKYRAGYEAPSASLGATKSIDASTESWISFYFKRSMKNAKCTVLDYRALTSLNMLSCPFSFNFLAFWHEYTMICLLTI</sequence>
<organism evidence="1">
    <name type="scientific">Panicum hallii</name>
    <dbReference type="NCBI Taxonomy" id="206008"/>
    <lineage>
        <taxon>Eukaryota</taxon>
        <taxon>Viridiplantae</taxon>
        <taxon>Streptophyta</taxon>
        <taxon>Embryophyta</taxon>
        <taxon>Tracheophyta</taxon>
        <taxon>Spermatophyta</taxon>
        <taxon>Magnoliopsida</taxon>
        <taxon>Liliopsida</taxon>
        <taxon>Poales</taxon>
        <taxon>Poaceae</taxon>
        <taxon>PACMAD clade</taxon>
        <taxon>Panicoideae</taxon>
        <taxon>Panicodae</taxon>
        <taxon>Paniceae</taxon>
        <taxon>Panicinae</taxon>
        <taxon>Panicum</taxon>
        <taxon>Panicum sect. Panicum</taxon>
    </lineage>
</organism>